<keyword evidence="1" id="KW-0812">Transmembrane</keyword>
<accession>A0A478FT32</accession>
<keyword evidence="1" id="KW-1133">Transmembrane helix</keyword>
<dbReference type="EMBL" id="BIMN01000002">
    <property type="protein sequence ID" value="GCE63546.1"/>
    <property type="molecule type" value="Genomic_DNA"/>
</dbReference>
<organism evidence="2 3">
    <name type="scientific">Candidatus Mycoplasma haematohominis</name>
    <dbReference type="NCBI Taxonomy" id="1494318"/>
    <lineage>
        <taxon>Bacteria</taxon>
        <taxon>Bacillati</taxon>
        <taxon>Mycoplasmatota</taxon>
        <taxon>Mollicutes</taxon>
        <taxon>Mycoplasmataceae</taxon>
        <taxon>Mycoplasma</taxon>
    </lineage>
</organism>
<keyword evidence="1" id="KW-0472">Membrane</keyword>
<sequence>MAIVPLIKSVIILGIGAVLIGGTGVGANFLFGAQEPFRSTLETVETGKYASDYKRYFVDNTKNENDKWWDWVFEMRYEFDKNDEESKRHSALTKFIGLTSGSAKDKSLKKVCGDSYKESTDNVVSKTNDSIDSQKYSEDDVWRYCSIFGSKPKTLKEVNSETTRTDNTFAKTKESDLIDTNYEGNEKFWNEQNKYFFSLQESELENGSMFKNLYKKEFKGQNDTIRDVCAEAYKKQSNGNTDSNAEVKETELLKFCSLKGK</sequence>
<protein>
    <submittedName>
        <fullName evidence="2">Uncharacterized protein</fullName>
    </submittedName>
</protein>
<comment type="caution">
    <text evidence="2">The sequence shown here is derived from an EMBL/GenBank/DDBJ whole genome shotgun (WGS) entry which is preliminary data.</text>
</comment>
<proteinExistence type="predicted"/>
<reference evidence="2 3" key="1">
    <citation type="submission" date="2019-01" db="EMBL/GenBank/DDBJ databases">
        <title>Draft genome sequences of Candidatus Mycoplasma haemohominis SWG34-3 identified from a patient with pyrexia, anemia and liver dysfunction.</title>
        <authorList>
            <person name="Sekizuka T."/>
            <person name="Hattori N."/>
            <person name="Katano H."/>
            <person name="Takuma T."/>
            <person name="Ito T."/>
            <person name="Arai N."/>
            <person name="Yanai R."/>
            <person name="Ishii S."/>
            <person name="Miura Y."/>
            <person name="Tokunaga T."/>
            <person name="Watanabe H."/>
            <person name="Nomura N."/>
            <person name="Eguchi J."/>
            <person name="Arai T."/>
            <person name="Hasegawa H."/>
            <person name="Nakamaki T."/>
            <person name="Wakita T."/>
            <person name="Niki Y."/>
            <person name="Kuroda M."/>
        </authorList>
    </citation>
    <scope>NUCLEOTIDE SEQUENCE [LARGE SCALE GENOMIC DNA]</scope>
    <source>
        <strain evidence="2">SWG34-3</strain>
    </source>
</reference>
<evidence type="ECO:0000313" key="2">
    <source>
        <dbReference type="EMBL" id="GCE63546.1"/>
    </source>
</evidence>
<gene>
    <name evidence="2" type="ORF">MHSWG343_05430</name>
</gene>
<evidence type="ECO:0000313" key="3">
    <source>
        <dbReference type="Proteomes" id="UP000324831"/>
    </source>
</evidence>
<feature type="transmembrane region" description="Helical" evidence="1">
    <location>
        <begin position="6"/>
        <end position="31"/>
    </location>
</feature>
<evidence type="ECO:0000256" key="1">
    <source>
        <dbReference type="SAM" id="Phobius"/>
    </source>
</evidence>
<dbReference type="AlphaFoldDB" id="A0A478FT32"/>
<dbReference type="Proteomes" id="UP000324831">
    <property type="component" value="Unassembled WGS sequence"/>
</dbReference>
<name>A0A478FT32_9MOLU</name>